<keyword evidence="4 5" id="KW-0269">Exonuclease</keyword>
<dbReference type="NCBIfam" id="TIGR00237">
    <property type="entry name" value="xseA"/>
    <property type="match status" value="1"/>
</dbReference>
<name>A0A1I0WHF6_9CLOT</name>
<evidence type="ECO:0000256" key="4">
    <source>
        <dbReference type="ARBA" id="ARBA00022839"/>
    </source>
</evidence>
<evidence type="ECO:0000256" key="5">
    <source>
        <dbReference type="HAMAP-Rule" id="MF_00378"/>
    </source>
</evidence>
<comment type="catalytic activity">
    <reaction evidence="5 6">
        <text>Exonucleolytic cleavage in either 5'- to 3'- or 3'- to 5'-direction to yield nucleoside 5'-phosphates.</text>
        <dbReference type="EC" id="3.1.11.6"/>
    </reaction>
</comment>
<dbReference type="InterPro" id="IPR025824">
    <property type="entry name" value="OB-fold_nuc-bd_dom"/>
</dbReference>
<dbReference type="CDD" id="cd04489">
    <property type="entry name" value="ExoVII_LU_OBF"/>
    <property type="match status" value="1"/>
</dbReference>
<evidence type="ECO:0000313" key="10">
    <source>
        <dbReference type="Proteomes" id="UP000198619"/>
    </source>
</evidence>
<comment type="subunit">
    <text evidence="5">Heterooligomer composed of large and small subunits.</text>
</comment>
<keyword evidence="10" id="KW-1185">Reference proteome</keyword>
<dbReference type="OrthoDB" id="9802795at2"/>
<dbReference type="GO" id="GO:0003676">
    <property type="term" value="F:nucleic acid binding"/>
    <property type="evidence" value="ECO:0007669"/>
    <property type="project" value="InterPro"/>
</dbReference>
<sequence>MYIKTLTVSSLNSYIKRTIDSDIILNNLSIKGEVSNFKLHTSGHMYFSLKDEFAKINCVMFKDKAQLVKFDIKDGMKVEIKGRVSVYSKEGSYQLYCDNIKQEGLGDLYQAFLELKEKLKNKGLMEEEYKKPLPLYPKKVGIITSPTGAAIRDIINVARRRNKNIPILIYPALVQGISASESVIKGIKTLNKVNDVDVIIIARGGGSIEELWAFNDEKLAYEIFNSRKPIVTGIGHEVDFTIADFVSDKRCPTPSAAAEITIPSLDNMIIELSNINTVLHRKIDYLLNEKRVQIDFLKNNLEYTNPKNYLINQYEKIDRINEKLKTLALAKIDKEKNNIRTFNSLLNTNNPLNILNRGYTIVQSKKKVLTSIKDFEKPVDIDIILKDGKTSGRFIPESSL</sequence>
<dbReference type="EC" id="3.1.11.6" evidence="5"/>
<evidence type="ECO:0000256" key="6">
    <source>
        <dbReference type="RuleBase" id="RU004355"/>
    </source>
</evidence>
<evidence type="ECO:0000259" key="8">
    <source>
        <dbReference type="Pfam" id="PF13742"/>
    </source>
</evidence>
<comment type="subcellular location">
    <subcellularLocation>
        <location evidence="5 6">Cytoplasm</location>
    </subcellularLocation>
</comment>
<proteinExistence type="inferred from homology"/>
<keyword evidence="1 5" id="KW-0963">Cytoplasm</keyword>
<dbReference type="PANTHER" id="PTHR30008">
    <property type="entry name" value="EXODEOXYRIBONUCLEASE 7 LARGE SUBUNIT"/>
    <property type="match status" value="1"/>
</dbReference>
<evidence type="ECO:0000259" key="7">
    <source>
        <dbReference type="Pfam" id="PF02601"/>
    </source>
</evidence>
<dbReference type="STRING" id="84698.SAMN04488528_100572"/>
<evidence type="ECO:0000256" key="3">
    <source>
        <dbReference type="ARBA" id="ARBA00022801"/>
    </source>
</evidence>
<evidence type="ECO:0000313" key="9">
    <source>
        <dbReference type="EMBL" id="SFA87668.1"/>
    </source>
</evidence>
<accession>A0A1I0WHF6</accession>
<keyword evidence="2 5" id="KW-0540">Nuclease</keyword>
<dbReference type="Proteomes" id="UP000198619">
    <property type="component" value="Unassembled WGS sequence"/>
</dbReference>
<dbReference type="GO" id="GO:0006308">
    <property type="term" value="P:DNA catabolic process"/>
    <property type="evidence" value="ECO:0007669"/>
    <property type="project" value="UniProtKB-UniRule"/>
</dbReference>
<dbReference type="InterPro" id="IPR003753">
    <property type="entry name" value="Exonuc_VII_L"/>
</dbReference>
<dbReference type="Pfam" id="PF02601">
    <property type="entry name" value="Exonuc_VII_L"/>
    <property type="match status" value="1"/>
</dbReference>
<evidence type="ECO:0000256" key="1">
    <source>
        <dbReference type="ARBA" id="ARBA00022490"/>
    </source>
</evidence>
<dbReference type="GO" id="GO:0009318">
    <property type="term" value="C:exodeoxyribonuclease VII complex"/>
    <property type="evidence" value="ECO:0007669"/>
    <property type="project" value="UniProtKB-UniRule"/>
</dbReference>
<dbReference type="GO" id="GO:0005737">
    <property type="term" value="C:cytoplasm"/>
    <property type="evidence" value="ECO:0007669"/>
    <property type="project" value="UniProtKB-SubCell"/>
</dbReference>
<reference evidence="9 10" key="1">
    <citation type="submission" date="2016-10" db="EMBL/GenBank/DDBJ databases">
        <authorList>
            <person name="de Groot N.N."/>
        </authorList>
    </citation>
    <scope>NUCLEOTIDE SEQUENCE [LARGE SCALE GENOMIC DNA]</scope>
    <source>
        <strain evidence="9 10">DSM 12271</strain>
    </source>
</reference>
<dbReference type="HAMAP" id="MF_00378">
    <property type="entry name" value="Exonuc_7_L"/>
    <property type="match status" value="1"/>
</dbReference>
<evidence type="ECO:0000256" key="2">
    <source>
        <dbReference type="ARBA" id="ARBA00022722"/>
    </source>
</evidence>
<comment type="function">
    <text evidence="5">Bidirectionally degrades single-stranded DNA into large acid-insoluble oligonucleotides, which are then degraded further into small acid-soluble oligonucleotides.</text>
</comment>
<organism evidence="9 10">
    <name type="scientific">Clostridium frigidicarnis</name>
    <dbReference type="NCBI Taxonomy" id="84698"/>
    <lineage>
        <taxon>Bacteria</taxon>
        <taxon>Bacillati</taxon>
        <taxon>Bacillota</taxon>
        <taxon>Clostridia</taxon>
        <taxon>Eubacteriales</taxon>
        <taxon>Clostridiaceae</taxon>
        <taxon>Clostridium</taxon>
    </lineage>
</organism>
<comment type="similarity">
    <text evidence="5 6">Belongs to the XseA family.</text>
</comment>
<dbReference type="EMBL" id="FOKI01000005">
    <property type="protein sequence ID" value="SFA87668.1"/>
    <property type="molecule type" value="Genomic_DNA"/>
</dbReference>
<dbReference type="InterPro" id="IPR020579">
    <property type="entry name" value="Exonuc_VII_lsu_C"/>
</dbReference>
<feature type="domain" description="OB-fold nucleic acid binding" evidence="8">
    <location>
        <begin position="6"/>
        <end position="100"/>
    </location>
</feature>
<dbReference type="AlphaFoldDB" id="A0A1I0WHF6"/>
<keyword evidence="3 5" id="KW-0378">Hydrolase</keyword>
<dbReference type="Pfam" id="PF13742">
    <property type="entry name" value="tRNA_anti_2"/>
    <property type="match status" value="1"/>
</dbReference>
<gene>
    <name evidence="5" type="primary">xseA</name>
    <name evidence="9" type="ORF">SAMN04488528_100572</name>
</gene>
<dbReference type="GO" id="GO:0008855">
    <property type="term" value="F:exodeoxyribonuclease VII activity"/>
    <property type="evidence" value="ECO:0007669"/>
    <property type="project" value="UniProtKB-UniRule"/>
</dbReference>
<feature type="domain" description="Exonuclease VII large subunit C-terminal" evidence="7">
    <location>
        <begin position="124"/>
        <end position="326"/>
    </location>
</feature>
<dbReference type="RefSeq" id="WP_090039149.1">
    <property type="nucleotide sequence ID" value="NZ_FOKI01000005.1"/>
</dbReference>
<protein>
    <recommendedName>
        <fullName evidence="5">Exodeoxyribonuclease 7 large subunit</fullName>
        <ecNumber evidence="5">3.1.11.6</ecNumber>
    </recommendedName>
    <alternativeName>
        <fullName evidence="5">Exodeoxyribonuclease VII large subunit</fullName>
        <shortName evidence="5">Exonuclease VII large subunit</shortName>
    </alternativeName>
</protein>
<dbReference type="PANTHER" id="PTHR30008:SF0">
    <property type="entry name" value="EXODEOXYRIBONUCLEASE 7 LARGE SUBUNIT"/>
    <property type="match status" value="1"/>
</dbReference>